<evidence type="ECO:0000313" key="2">
    <source>
        <dbReference type="EMBL" id="RPB22147.1"/>
    </source>
</evidence>
<feature type="compositionally biased region" description="Polar residues" evidence="1">
    <location>
        <begin position="135"/>
        <end position="144"/>
    </location>
</feature>
<reference evidence="2 3" key="1">
    <citation type="journal article" date="2018" name="Nat. Ecol. Evol.">
        <title>Pezizomycetes genomes reveal the molecular basis of ectomycorrhizal truffle lifestyle.</title>
        <authorList>
            <person name="Murat C."/>
            <person name="Payen T."/>
            <person name="Noel B."/>
            <person name="Kuo A."/>
            <person name="Morin E."/>
            <person name="Chen J."/>
            <person name="Kohler A."/>
            <person name="Krizsan K."/>
            <person name="Balestrini R."/>
            <person name="Da Silva C."/>
            <person name="Montanini B."/>
            <person name="Hainaut M."/>
            <person name="Levati E."/>
            <person name="Barry K.W."/>
            <person name="Belfiori B."/>
            <person name="Cichocki N."/>
            <person name="Clum A."/>
            <person name="Dockter R.B."/>
            <person name="Fauchery L."/>
            <person name="Guy J."/>
            <person name="Iotti M."/>
            <person name="Le Tacon F."/>
            <person name="Lindquist E.A."/>
            <person name="Lipzen A."/>
            <person name="Malagnac F."/>
            <person name="Mello A."/>
            <person name="Molinier V."/>
            <person name="Miyauchi S."/>
            <person name="Poulain J."/>
            <person name="Riccioni C."/>
            <person name="Rubini A."/>
            <person name="Sitrit Y."/>
            <person name="Splivallo R."/>
            <person name="Traeger S."/>
            <person name="Wang M."/>
            <person name="Zifcakova L."/>
            <person name="Wipf D."/>
            <person name="Zambonelli A."/>
            <person name="Paolocci F."/>
            <person name="Nowrousian M."/>
            <person name="Ottonello S."/>
            <person name="Baldrian P."/>
            <person name="Spatafora J.W."/>
            <person name="Henrissat B."/>
            <person name="Nagy L.G."/>
            <person name="Aury J.M."/>
            <person name="Wincker P."/>
            <person name="Grigoriev I.V."/>
            <person name="Bonfante P."/>
            <person name="Martin F.M."/>
        </authorList>
    </citation>
    <scope>NUCLEOTIDE SEQUENCE [LARGE SCALE GENOMIC DNA]</scope>
    <source>
        <strain evidence="2 3">ATCC MYA-4762</strain>
    </source>
</reference>
<keyword evidence="3" id="KW-1185">Reference proteome</keyword>
<dbReference type="EMBL" id="ML121554">
    <property type="protein sequence ID" value="RPB22147.1"/>
    <property type="molecule type" value="Genomic_DNA"/>
</dbReference>
<sequence>MVVYVERISDEELDLVTGTDPEGIVNMAVNMVEVVTKVAEEDKRQWINEFLESLSEEERTYLVAMADKRKREPDKGGNRAPPRQRVRVNEPPMAYTSPGDPTLNILMFTMIPNMAQASAQEENLGPRSDLVNHPRQWTTPGQNL</sequence>
<accession>A0A3N4LGZ9</accession>
<dbReference type="Proteomes" id="UP000267821">
    <property type="component" value="Unassembled WGS sequence"/>
</dbReference>
<dbReference type="InParanoid" id="A0A3N4LGZ9"/>
<evidence type="ECO:0000313" key="3">
    <source>
        <dbReference type="Proteomes" id="UP000267821"/>
    </source>
</evidence>
<organism evidence="2 3">
    <name type="scientific">Terfezia boudieri ATCC MYA-4762</name>
    <dbReference type="NCBI Taxonomy" id="1051890"/>
    <lineage>
        <taxon>Eukaryota</taxon>
        <taxon>Fungi</taxon>
        <taxon>Dikarya</taxon>
        <taxon>Ascomycota</taxon>
        <taxon>Pezizomycotina</taxon>
        <taxon>Pezizomycetes</taxon>
        <taxon>Pezizales</taxon>
        <taxon>Pezizaceae</taxon>
        <taxon>Terfezia</taxon>
    </lineage>
</organism>
<name>A0A3N4LGZ9_9PEZI</name>
<dbReference type="AlphaFoldDB" id="A0A3N4LGZ9"/>
<feature type="region of interest" description="Disordered" evidence="1">
    <location>
        <begin position="118"/>
        <end position="144"/>
    </location>
</feature>
<proteinExistence type="predicted"/>
<feature type="region of interest" description="Disordered" evidence="1">
    <location>
        <begin position="66"/>
        <end position="100"/>
    </location>
</feature>
<gene>
    <name evidence="2" type="ORF">L211DRAFT_850908</name>
</gene>
<protein>
    <submittedName>
        <fullName evidence="2">Uncharacterized protein</fullName>
    </submittedName>
</protein>
<dbReference type="OrthoDB" id="10608675at2759"/>
<feature type="compositionally biased region" description="Basic and acidic residues" evidence="1">
    <location>
        <begin position="66"/>
        <end position="77"/>
    </location>
</feature>
<evidence type="ECO:0000256" key="1">
    <source>
        <dbReference type="SAM" id="MobiDB-lite"/>
    </source>
</evidence>